<gene>
    <name evidence="2" type="ORF">QPX54_06140</name>
</gene>
<protein>
    <submittedName>
        <fullName evidence="2">Uncharacterized protein</fullName>
    </submittedName>
</protein>
<organism evidence="2 3">
    <name type="scientific">Corynebacterium propinquum</name>
    <dbReference type="NCBI Taxonomy" id="43769"/>
    <lineage>
        <taxon>Bacteria</taxon>
        <taxon>Bacillati</taxon>
        <taxon>Actinomycetota</taxon>
        <taxon>Actinomycetes</taxon>
        <taxon>Mycobacteriales</taxon>
        <taxon>Corynebacteriaceae</taxon>
        <taxon>Corynebacterium</taxon>
    </lineage>
</organism>
<sequence length="157" mass="17409">MKAEVRPEHDPHGSENHKSDRVNTLLIAAIVALATAVGVVGTYLVFGGKNDFADREEKRELYEEYECAKASQLDERFIASAAAVDVLADSNASPSEKKTALDVQLDLRGLLDSGVPLTPTPHTSRCEGWVWETHMKYLDPQKFKDFTYQDAEDEGLV</sequence>
<dbReference type="EMBL" id="JASNVP010000005">
    <property type="protein sequence ID" value="MDK4326091.1"/>
    <property type="molecule type" value="Genomic_DNA"/>
</dbReference>
<dbReference type="Proteomes" id="UP001226160">
    <property type="component" value="Unassembled WGS sequence"/>
</dbReference>
<proteinExistence type="predicted"/>
<feature type="transmembrane region" description="Helical" evidence="1">
    <location>
        <begin position="25"/>
        <end position="46"/>
    </location>
</feature>
<keyword evidence="1" id="KW-1133">Transmembrane helix</keyword>
<evidence type="ECO:0000313" key="2">
    <source>
        <dbReference type="EMBL" id="MDK4326091.1"/>
    </source>
</evidence>
<dbReference type="RefSeq" id="WP_284589666.1">
    <property type="nucleotide sequence ID" value="NZ_JASNUA010000027.1"/>
</dbReference>
<evidence type="ECO:0000313" key="3">
    <source>
        <dbReference type="Proteomes" id="UP001226160"/>
    </source>
</evidence>
<name>A0AAP4BVE7_9CORY</name>
<keyword evidence="1" id="KW-0812">Transmembrane</keyword>
<comment type="caution">
    <text evidence="2">The sequence shown here is derived from an EMBL/GenBank/DDBJ whole genome shotgun (WGS) entry which is preliminary data.</text>
</comment>
<reference evidence="2" key="1">
    <citation type="submission" date="2023-05" db="EMBL/GenBank/DDBJ databases">
        <title>Metabolic capabilities are highly conserved among human nasal-associated Corynebacterium species in pangenomic analyses.</title>
        <authorList>
            <person name="Tran T.H."/>
            <person name="Roberts A.Q."/>
            <person name="Escapa I.F."/>
            <person name="Gao W."/>
            <person name="Conlan S."/>
            <person name="Kong H."/>
            <person name="Segre J.A."/>
            <person name="Kelly M.S."/>
            <person name="Lemon K.P."/>
        </authorList>
    </citation>
    <scope>NUCLEOTIDE SEQUENCE</scope>
    <source>
        <strain evidence="2">KPL2654</strain>
    </source>
</reference>
<accession>A0AAP4BVE7</accession>
<dbReference type="AlphaFoldDB" id="A0AAP4BVE7"/>
<evidence type="ECO:0000256" key="1">
    <source>
        <dbReference type="SAM" id="Phobius"/>
    </source>
</evidence>
<keyword evidence="1" id="KW-0472">Membrane</keyword>